<dbReference type="SUPFAM" id="SSF52540">
    <property type="entry name" value="P-loop containing nucleoside triphosphate hydrolases"/>
    <property type="match status" value="1"/>
</dbReference>
<protein>
    <submittedName>
        <fullName evidence="1">AAA family ATPase</fullName>
    </submittedName>
</protein>
<organism evidence="1 2">
    <name type="scientific">Pseudonocardia xinjiangensis</name>
    <dbReference type="NCBI Taxonomy" id="75289"/>
    <lineage>
        <taxon>Bacteria</taxon>
        <taxon>Bacillati</taxon>
        <taxon>Actinomycetota</taxon>
        <taxon>Actinomycetes</taxon>
        <taxon>Pseudonocardiales</taxon>
        <taxon>Pseudonocardiaceae</taxon>
        <taxon>Pseudonocardia</taxon>
    </lineage>
</organism>
<dbReference type="EMBL" id="JAAXKY010000025">
    <property type="protein sequence ID" value="NMH77492.1"/>
    <property type="molecule type" value="Genomic_DNA"/>
</dbReference>
<accession>A0ABX1RAR1</accession>
<reference evidence="1 2" key="1">
    <citation type="submission" date="2020-04" db="EMBL/GenBank/DDBJ databases">
        <authorList>
            <person name="Klaysubun C."/>
            <person name="Duangmal K."/>
            <person name="Lipun K."/>
        </authorList>
    </citation>
    <scope>NUCLEOTIDE SEQUENCE [LARGE SCALE GENOMIC DNA]</scope>
    <source>
        <strain evidence="1 2">JCM 11839</strain>
    </source>
</reference>
<dbReference type="InterPro" id="IPR027417">
    <property type="entry name" value="P-loop_NTPase"/>
</dbReference>
<dbReference type="Proteomes" id="UP001296706">
    <property type="component" value="Unassembled WGS sequence"/>
</dbReference>
<gene>
    <name evidence="1" type="ORF">HF577_10405</name>
</gene>
<dbReference type="Gene3D" id="3.40.50.300">
    <property type="entry name" value="P-loop containing nucleotide triphosphate hydrolases"/>
    <property type="match status" value="1"/>
</dbReference>
<dbReference type="Pfam" id="PF13671">
    <property type="entry name" value="AAA_33"/>
    <property type="match status" value="1"/>
</dbReference>
<sequence>MRPTLHLTVGLPGVGKTTLARELERGSGALRLTPDEWMVPLFGVRWVDFGGKRDVLEGRLIWVARHVLRVGGSVILDFGCWSSDERYALRVIAELADADFELHYVTLPEEERRERATARWREAPEETFEMTVADHERFLGSFTPPTAAEFEGSSIPPPPVPFGSWPAWASDRWPTLPRLDM</sequence>
<name>A0ABX1RAR1_9PSEU</name>
<proteinExistence type="predicted"/>
<comment type="caution">
    <text evidence="1">The sequence shown here is derived from an EMBL/GenBank/DDBJ whole genome shotgun (WGS) entry which is preliminary data.</text>
</comment>
<keyword evidence="2" id="KW-1185">Reference proteome</keyword>
<evidence type="ECO:0000313" key="2">
    <source>
        <dbReference type="Proteomes" id="UP001296706"/>
    </source>
</evidence>
<evidence type="ECO:0000313" key="1">
    <source>
        <dbReference type="EMBL" id="NMH77492.1"/>
    </source>
</evidence>